<feature type="transmembrane region" description="Helical" evidence="1">
    <location>
        <begin position="77"/>
        <end position="97"/>
    </location>
</feature>
<dbReference type="EMBL" id="ML213978">
    <property type="protein sequence ID" value="TFK31055.1"/>
    <property type="molecule type" value="Genomic_DNA"/>
</dbReference>
<keyword evidence="2" id="KW-0732">Signal</keyword>
<dbReference type="Proteomes" id="UP000308652">
    <property type="component" value="Unassembled WGS sequence"/>
</dbReference>
<feature type="transmembrane region" description="Helical" evidence="1">
    <location>
        <begin position="37"/>
        <end position="57"/>
    </location>
</feature>
<protein>
    <submittedName>
        <fullName evidence="3">Uncharacterized protein</fullName>
    </submittedName>
</protein>
<proteinExistence type="predicted"/>
<keyword evidence="1" id="KW-0812">Transmembrane</keyword>
<evidence type="ECO:0000313" key="4">
    <source>
        <dbReference type="Proteomes" id="UP000308652"/>
    </source>
</evidence>
<feature type="non-terminal residue" evidence="3">
    <location>
        <position position="107"/>
    </location>
</feature>
<name>A0A5C3LEI8_9AGAR</name>
<gene>
    <name evidence="3" type="ORF">BDQ12DRAFT_672146</name>
</gene>
<evidence type="ECO:0000256" key="1">
    <source>
        <dbReference type="SAM" id="Phobius"/>
    </source>
</evidence>
<accession>A0A5C3LEI8</accession>
<evidence type="ECO:0000313" key="3">
    <source>
        <dbReference type="EMBL" id="TFK31055.1"/>
    </source>
</evidence>
<dbReference type="AlphaFoldDB" id="A0A5C3LEI8"/>
<feature type="signal peptide" evidence="2">
    <location>
        <begin position="1"/>
        <end position="24"/>
    </location>
</feature>
<keyword evidence="1" id="KW-1133">Transmembrane helix</keyword>
<feature type="chain" id="PRO_5022727466" evidence="2">
    <location>
        <begin position="25"/>
        <end position="107"/>
    </location>
</feature>
<keyword evidence="4" id="KW-1185">Reference proteome</keyword>
<organism evidence="3 4">
    <name type="scientific">Crucibulum laeve</name>
    <dbReference type="NCBI Taxonomy" id="68775"/>
    <lineage>
        <taxon>Eukaryota</taxon>
        <taxon>Fungi</taxon>
        <taxon>Dikarya</taxon>
        <taxon>Basidiomycota</taxon>
        <taxon>Agaricomycotina</taxon>
        <taxon>Agaricomycetes</taxon>
        <taxon>Agaricomycetidae</taxon>
        <taxon>Agaricales</taxon>
        <taxon>Agaricineae</taxon>
        <taxon>Nidulariaceae</taxon>
        <taxon>Crucibulum</taxon>
    </lineage>
</organism>
<keyword evidence="1" id="KW-0472">Membrane</keyword>
<reference evidence="3 4" key="1">
    <citation type="journal article" date="2019" name="Nat. Ecol. Evol.">
        <title>Megaphylogeny resolves global patterns of mushroom evolution.</title>
        <authorList>
            <person name="Varga T."/>
            <person name="Krizsan K."/>
            <person name="Foldi C."/>
            <person name="Dima B."/>
            <person name="Sanchez-Garcia M."/>
            <person name="Sanchez-Ramirez S."/>
            <person name="Szollosi G.J."/>
            <person name="Szarkandi J.G."/>
            <person name="Papp V."/>
            <person name="Albert L."/>
            <person name="Andreopoulos W."/>
            <person name="Angelini C."/>
            <person name="Antonin V."/>
            <person name="Barry K.W."/>
            <person name="Bougher N.L."/>
            <person name="Buchanan P."/>
            <person name="Buyck B."/>
            <person name="Bense V."/>
            <person name="Catcheside P."/>
            <person name="Chovatia M."/>
            <person name="Cooper J."/>
            <person name="Damon W."/>
            <person name="Desjardin D."/>
            <person name="Finy P."/>
            <person name="Geml J."/>
            <person name="Haridas S."/>
            <person name="Hughes K."/>
            <person name="Justo A."/>
            <person name="Karasinski D."/>
            <person name="Kautmanova I."/>
            <person name="Kiss B."/>
            <person name="Kocsube S."/>
            <person name="Kotiranta H."/>
            <person name="LaButti K.M."/>
            <person name="Lechner B.E."/>
            <person name="Liimatainen K."/>
            <person name="Lipzen A."/>
            <person name="Lukacs Z."/>
            <person name="Mihaltcheva S."/>
            <person name="Morgado L.N."/>
            <person name="Niskanen T."/>
            <person name="Noordeloos M.E."/>
            <person name="Ohm R.A."/>
            <person name="Ortiz-Santana B."/>
            <person name="Ovrebo C."/>
            <person name="Racz N."/>
            <person name="Riley R."/>
            <person name="Savchenko A."/>
            <person name="Shiryaev A."/>
            <person name="Soop K."/>
            <person name="Spirin V."/>
            <person name="Szebenyi C."/>
            <person name="Tomsovsky M."/>
            <person name="Tulloss R.E."/>
            <person name="Uehling J."/>
            <person name="Grigoriev I.V."/>
            <person name="Vagvolgyi C."/>
            <person name="Papp T."/>
            <person name="Martin F.M."/>
            <person name="Miettinen O."/>
            <person name="Hibbett D.S."/>
            <person name="Nagy L.G."/>
        </authorList>
    </citation>
    <scope>NUCLEOTIDE SEQUENCE [LARGE SCALE GENOMIC DNA]</scope>
    <source>
        <strain evidence="3 4">CBS 166.37</strain>
    </source>
</reference>
<sequence>MTSNFMPALNGILMDVCLYQLALSEATLQCYDMVQSAMVYLAGSLSFSGSYFTLMMLTNYTCVSNIRTILPVVWSEAQGISLLIRYASLVFLSWIYISRLLKCVYII</sequence>
<evidence type="ECO:0000256" key="2">
    <source>
        <dbReference type="SAM" id="SignalP"/>
    </source>
</evidence>